<evidence type="ECO:0000313" key="11">
    <source>
        <dbReference type="EMBL" id="SFC14193.1"/>
    </source>
</evidence>
<feature type="chain" id="PRO_5011606252" evidence="10">
    <location>
        <begin position="20"/>
        <end position="433"/>
    </location>
</feature>
<feature type="binding site" evidence="8">
    <location>
        <position position="37"/>
    </location>
    <ligand>
        <name>Zn(2+)</name>
        <dbReference type="ChEBI" id="CHEBI:29105"/>
        <label>2</label>
    </ligand>
</feature>
<name>A0A1I1GYF7_9GAMM</name>
<dbReference type="Pfam" id="PF00245">
    <property type="entry name" value="Alk_phosphatase"/>
    <property type="match status" value="1"/>
</dbReference>
<evidence type="ECO:0000256" key="1">
    <source>
        <dbReference type="ARBA" id="ARBA00005984"/>
    </source>
</evidence>
<evidence type="ECO:0000256" key="7">
    <source>
        <dbReference type="PIRSR" id="PIRSR601952-1"/>
    </source>
</evidence>
<comment type="cofactor">
    <cofactor evidence="8">
        <name>Zn(2+)</name>
        <dbReference type="ChEBI" id="CHEBI:29105"/>
    </cofactor>
    <text evidence="8">Binds 2 Zn(2+) ions.</text>
</comment>
<evidence type="ECO:0000256" key="10">
    <source>
        <dbReference type="SAM" id="SignalP"/>
    </source>
</evidence>
<dbReference type="SUPFAM" id="SSF53649">
    <property type="entry name" value="Alkaline phosphatase-like"/>
    <property type="match status" value="1"/>
</dbReference>
<organism evidence="11 12">
    <name type="scientific">Pseudoalteromonas denitrificans DSM 6059</name>
    <dbReference type="NCBI Taxonomy" id="1123010"/>
    <lineage>
        <taxon>Bacteria</taxon>
        <taxon>Pseudomonadati</taxon>
        <taxon>Pseudomonadota</taxon>
        <taxon>Gammaproteobacteria</taxon>
        <taxon>Alteromonadales</taxon>
        <taxon>Pseudoalteromonadaceae</taxon>
        <taxon>Pseudoalteromonas</taxon>
    </lineage>
</organism>
<feature type="binding site" evidence="8">
    <location>
        <position position="263"/>
    </location>
    <ligand>
        <name>Zn(2+)</name>
        <dbReference type="ChEBI" id="CHEBI:29105"/>
        <label>2</label>
    </ligand>
</feature>
<keyword evidence="12" id="KW-1185">Reference proteome</keyword>
<evidence type="ECO:0000256" key="5">
    <source>
        <dbReference type="ARBA" id="ARBA00022833"/>
    </source>
</evidence>
<feature type="active site" description="Phosphoserine intermediate" evidence="7">
    <location>
        <position position="85"/>
    </location>
</feature>
<keyword evidence="3 8" id="KW-0479">Metal-binding</keyword>
<dbReference type="CDD" id="cd16012">
    <property type="entry name" value="ALP"/>
    <property type="match status" value="1"/>
</dbReference>
<dbReference type="PANTHER" id="PTHR11596:SF5">
    <property type="entry name" value="ALKALINE PHOSPHATASE"/>
    <property type="match status" value="1"/>
</dbReference>
<dbReference type="PANTHER" id="PTHR11596">
    <property type="entry name" value="ALKALINE PHOSPHATASE"/>
    <property type="match status" value="1"/>
</dbReference>
<evidence type="ECO:0000256" key="8">
    <source>
        <dbReference type="PIRSR" id="PIRSR601952-2"/>
    </source>
</evidence>
<evidence type="ECO:0000256" key="6">
    <source>
        <dbReference type="ARBA" id="ARBA00022842"/>
    </source>
</evidence>
<comment type="cofactor">
    <cofactor evidence="8">
        <name>Mg(2+)</name>
        <dbReference type="ChEBI" id="CHEBI:18420"/>
    </cofactor>
    <text evidence="8">Binds 1 Mg(2+) ion.</text>
</comment>
<dbReference type="RefSeq" id="WP_425439276.1">
    <property type="nucleotide sequence ID" value="NZ_FOLO01000005.1"/>
</dbReference>
<keyword evidence="6 8" id="KW-0460">Magnesium</keyword>
<dbReference type="InterPro" id="IPR018299">
    <property type="entry name" value="Alkaline_phosphatase_AS"/>
</dbReference>
<protein>
    <submittedName>
        <fullName evidence="11">Alkaline phosphatase</fullName>
    </submittedName>
</protein>
<feature type="binding site" evidence="8">
    <location>
        <position position="136"/>
    </location>
    <ligand>
        <name>Mg(2+)</name>
        <dbReference type="ChEBI" id="CHEBI:18420"/>
    </ligand>
</feature>
<keyword evidence="4" id="KW-0378">Hydrolase</keyword>
<dbReference type="Gene3D" id="1.10.60.40">
    <property type="match status" value="1"/>
</dbReference>
<keyword evidence="10" id="KW-0732">Signal</keyword>
<dbReference type="AlphaFoldDB" id="A0A1I1GYF7"/>
<dbReference type="InterPro" id="IPR017850">
    <property type="entry name" value="Alkaline_phosphatase_core_sf"/>
</dbReference>
<evidence type="ECO:0000256" key="3">
    <source>
        <dbReference type="ARBA" id="ARBA00022723"/>
    </source>
</evidence>
<gene>
    <name evidence="11" type="ORF">SAMN02745724_01005</name>
</gene>
<dbReference type="GO" id="GO:0004035">
    <property type="term" value="F:alkaline phosphatase activity"/>
    <property type="evidence" value="ECO:0007669"/>
    <property type="project" value="TreeGrafter"/>
</dbReference>
<evidence type="ECO:0000256" key="4">
    <source>
        <dbReference type="ARBA" id="ARBA00022801"/>
    </source>
</evidence>
<feature type="signal peptide" evidence="10">
    <location>
        <begin position="1"/>
        <end position="19"/>
    </location>
</feature>
<dbReference type="Proteomes" id="UP000198862">
    <property type="component" value="Unassembled WGS sequence"/>
</dbReference>
<feature type="binding site" evidence="8">
    <location>
        <position position="37"/>
    </location>
    <ligand>
        <name>Mg(2+)</name>
        <dbReference type="ChEBI" id="CHEBI:18420"/>
    </ligand>
</feature>
<dbReference type="GO" id="GO:0046872">
    <property type="term" value="F:metal ion binding"/>
    <property type="evidence" value="ECO:0007669"/>
    <property type="project" value="UniProtKB-KW"/>
</dbReference>
<dbReference type="EMBL" id="FOLO01000005">
    <property type="protein sequence ID" value="SFC14193.1"/>
    <property type="molecule type" value="Genomic_DNA"/>
</dbReference>
<comment type="similarity">
    <text evidence="1 9">Belongs to the alkaline phosphatase family.</text>
</comment>
<evidence type="ECO:0000256" key="2">
    <source>
        <dbReference type="ARBA" id="ARBA00022553"/>
    </source>
</evidence>
<feature type="binding site" evidence="8">
    <location>
        <position position="258"/>
    </location>
    <ligand>
        <name>Mg(2+)</name>
        <dbReference type="ChEBI" id="CHEBI:18420"/>
    </ligand>
</feature>
<feature type="binding site" evidence="8">
    <location>
        <position position="267"/>
    </location>
    <ligand>
        <name>Zn(2+)</name>
        <dbReference type="ChEBI" id="CHEBI:29105"/>
        <label>2</label>
    </ligand>
</feature>
<feature type="binding site" evidence="8">
    <location>
        <position position="306"/>
    </location>
    <ligand>
        <name>Zn(2+)</name>
        <dbReference type="ChEBI" id="CHEBI:29105"/>
        <label>2</label>
    </ligand>
</feature>
<proteinExistence type="inferred from homology"/>
<dbReference type="InterPro" id="IPR001952">
    <property type="entry name" value="Alkaline_phosphatase"/>
</dbReference>
<feature type="binding site" evidence="8">
    <location>
        <position position="305"/>
    </location>
    <ligand>
        <name>Zn(2+)</name>
        <dbReference type="ChEBI" id="CHEBI:29105"/>
        <label>2</label>
    </ligand>
</feature>
<sequence>MKKTLISMTFALLSHCAFAQTETISTPPKNIIFMIGDGMGPAYTTAFRYFNDNLQTKEIESTVFDTILTGMSRTYPDDDTYVTDSAAGATALSSGHKTYNGAIAVDNDKSPTKTMLEIAKEKNMITALIATSQINHATPASFASHNEYRRNYNEIADDYIDNKINGKLPVDLLFGGGTDYFKRSDRNLINEFIKSGYQYTESLKDLDLITQLPAIGLFAKIGLPYVIDSKTKHLEKMTTKAFSLLENNSRNGFFIMIEGSQIDWCGHNNDISCAMAEMNDFANSISIAKKYVDKHPDTLLVVTADHSTGGLTLGANGLYKWETQIIKDLNVSAKQLSDNLFESSNLESIWKNHSKIKLTVENLKALNIAKAKNKEALFLAVKKIINDLSYTGWTTDGHTAVDVQIFAYGQGSKLFHGSMNNTDIAKQLINIIQ</sequence>
<evidence type="ECO:0000313" key="12">
    <source>
        <dbReference type="Proteomes" id="UP000198862"/>
    </source>
</evidence>
<dbReference type="PRINTS" id="PR00113">
    <property type="entry name" value="ALKPHPHTASE"/>
</dbReference>
<keyword evidence="5 8" id="KW-0862">Zinc</keyword>
<dbReference type="STRING" id="1123010.SAMN02745724_01005"/>
<dbReference type="SMART" id="SM00098">
    <property type="entry name" value="alkPPc"/>
    <property type="match status" value="1"/>
</dbReference>
<dbReference type="PROSITE" id="PS00123">
    <property type="entry name" value="ALKALINE_PHOSPHATASE"/>
    <property type="match status" value="1"/>
</dbReference>
<accession>A0A1I1GYF7</accession>
<evidence type="ECO:0000256" key="9">
    <source>
        <dbReference type="RuleBase" id="RU003946"/>
    </source>
</evidence>
<feature type="binding site" evidence="8">
    <location>
        <position position="138"/>
    </location>
    <ligand>
        <name>Mg(2+)</name>
        <dbReference type="ChEBI" id="CHEBI:18420"/>
    </ligand>
</feature>
<feature type="binding site" evidence="8">
    <location>
        <position position="398"/>
    </location>
    <ligand>
        <name>Zn(2+)</name>
        <dbReference type="ChEBI" id="CHEBI:29105"/>
        <label>2</label>
    </ligand>
</feature>
<dbReference type="Gene3D" id="3.40.720.10">
    <property type="entry name" value="Alkaline Phosphatase, subunit A"/>
    <property type="match status" value="1"/>
</dbReference>
<keyword evidence="2" id="KW-0597">Phosphoprotein</keyword>
<reference evidence="11 12" key="1">
    <citation type="submission" date="2016-10" db="EMBL/GenBank/DDBJ databases">
        <authorList>
            <person name="de Groot N.N."/>
        </authorList>
    </citation>
    <scope>NUCLEOTIDE SEQUENCE [LARGE SCALE GENOMIC DNA]</scope>
    <source>
        <strain evidence="11 12">DSM 6059</strain>
    </source>
</reference>